<evidence type="ECO:0000259" key="1">
    <source>
        <dbReference type="Pfam" id="PF09722"/>
    </source>
</evidence>
<gene>
    <name evidence="2" type="ORF">APX70_05030</name>
</gene>
<evidence type="ECO:0000313" key="2">
    <source>
        <dbReference type="EMBL" id="RML43789.1"/>
    </source>
</evidence>
<dbReference type="Pfam" id="PF09722">
    <property type="entry name" value="Xre_MbcA_ParS_C"/>
    <property type="match status" value="1"/>
</dbReference>
<dbReference type="EMBL" id="RBNL01003830">
    <property type="protein sequence ID" value="RML43789.1"/>
    <property type="molecule type" value="Genomic_DNA"/>
</dbReference>
<feature type="non-terminal residue" evidence="2">
    <location>
        <position position="1"/>
    </location>
</feature>
<comment type="caution">
    <text evidence="2">The sequence shown here is derived from an EMBL/GenBank/DDBJ whole genome shotgun (WGS) entry which is preliminary data.</text>
</comment>
<dbReference type="InterPro" id="IPR024467">
    <property type="entry name" value="Xre/MbcA/ParS-like_toxin-bd"/>
</dbReference>
<dbReference type="AlphaFoldDB" id="A0A3M2VWZ0"/>
<evidence type="ECO:0000313" key="3">
    <source>
        <dbReference type="Proteomes" id="UP000282378"/>
    </source>
</evidence>
<sequence length="139" mass="15056">HLNISTDATDGQLHELVETGLTGSSLQGLRAIGIVNIDVQPLQSSDARLSNSESDYLYRIAHILALAESFCGDVEKAKCWLSKPKSQFSGRMPIEMLSTTPGTNRVEELLTQAKEGMLLLGRNDQESDSSLDVLSVAIP</sequence>
<organism evidence="2 3">
    <name type="scientific">Pseudomonas syringae pv. maculicola</name>
    <dbReference type="NCBI Taxonomy" id="59511"/>
    <lineage>
        <taxon>Bacteria</taxon>
        <taxon>Pseudomonadati</taxon>
        <taxon>Pseudomonadota</taxon>
        <taxon>Gammaproteobacteria</taxon>
        <taxon>Pseudomonadales</taxon>
        <taxon>Pseudomonadaceae</taxon>
        <taxon>Pseudomonas</taxon>
    </lineage>
</organism>
<name>A0A3M2VWZ0_PSEYM</name>
<dbReference type="Proteomes" id="UP000282378">
    <property type="component" value="Unassembled WGS sequence"/>
</dbReference>
<feature type="domain" description="Antitoxin Xre/MbcA/ParS-like toxin-binding" evidence="1">
    <location>
        <begin position="67"/>
        <end position="115"/>
    </location>
</feature>
<proteinExistence type="predicted"/>
<accession>A0A3M2VWZ0</accession>
<protein>
    <recommendedName>
        <fullName evidence="1">Antitoxin Xre/MbcA/ParS-like toxin-binding domain-containing protein</fullName>
    </recommendedName>
</protein>
<reference evidence="2 3" key="1">
    <citation type="submission" date="2018-08" db="EMBL/GenBank/DDBJ databases">
        <title>Recombination of ecologically and evolutionarily significant loci maintains genetic cohesion in the Pseudomonas syringae species complex.</title>
        <authorList>
            <person name="Dillon M."/>
            <person name="Thakur S."/>
            <person name="Almeida R.N.D."/>
            <person name="Weir B.S."/>
            <person name="Guttman D.S."/>
        </authorList>
    </citation>
    <scope>NUCLEOTIDE SEQUENCE [LARGE SCALE GENOMIC DNA]</scope>
    <source>
        <strain evidence="2 3">88_10</strain>
    </source>
</reference>